<dbReference type="InterPro" id="IPR004111">
    <property type="entry name" value="Repressor_TetR_C"/>
</dbReference>
<dbReference type="SUPFAM" id="SSF48498">
    <property type="entry name" value="Tetracyclin repressor-like, C-terminal domain"/>
    <property type="match status" value="1"/>
</dbReference>
<comment type="caution">
    <text evidence="6">The sequence shown here is derived from an EMBL/GenBank/DDBJ whole genome shotgun (WGS) entry which is preliminary data.</text>
</comment>
<feature type="domain" description="HTH tetR-type" evidence="5">
    <location>
        <begin position="20"/>
        <end position="80"/>
    </location>
</feature>
<sequence length="175" mass="19031">MSDGVIWLRQEQPARGPRPSRSRAEIVAVGVGIADVEGVDAVSMRRVASEVGLGAMSLYRYVSGKHDLLDLMLDAVAAEYELPEAPPGDWEADLRGVLHQSRRIMHRHPWVPQLAITRPDYGPNSLRYREFCLAALRPAGLVSGSGLEALALINACVSAYVANEVAEQQESGADR</sequence>
<keyword evidence="7" id="KW-1185">Reference proteome</keyword>
<evidence type="ECO:0000256" key="3">
    <source>
        <dbReference type="ARBA" id="ARBA00023163"/>
    </source>
</evidence>
<evidence type="ECO:0000313" key="6">
    <source>
        <dbReference type="EMBL" id="MBA8822812.1"/>
    </source>
</evidence>
<dbReference type="RefSeq" id="WP_182542155.1">
    <property type="nucleotide sequence ID" value="NZ_JACGWZ010000001.1"/>
</dbReference>
<accession>A0A839DLI2</accession>
<reference evidence="6 7" key="1">
    <citation type="submission" date="2020-07" db="EMBL/GenBank/DDBJ databases">
        <title>Sequencing the genomes of 1000 actinobacteria strains.</title>
        <authorList>
            <person name="Klenk H.-P."/>
        </authorList>
    </citation>
    <scope>NUCLEOTIDE SEQUENCE [LARGE SCALE GENOMIC DNA]</scope>
    <source>
        <strain evidence="6 7">DSM 45975</strain>
    </source>
</reference>
<dbReference type="InterPro" id="IPR036271">
    <property type="entry name" value="Tet_transcr_reg_TetR-rel_C_sf"/>
</dbReference>
<gene>
    <name evidence="6" type="ORF">FHX42_000141</name>
</gene>
<evidence type="ECO:0000256" key="1">
    <source>
        <dbReference type="ARBA" id="ARBA00023015"/>
    </source>
</evidence>
<dbReference type="InterPro" id="IPR009057">
    <property type="entry name" value="Homeodomain-like_sf"/>
</dbReference>
<feature type="DNA-binding region" description="H-T-H motif" evidence="4">
    <location>
        <begin position="43"/>
        <end position="62"/>
    </location>
</feature>
<dbReference type="PROSITE" id="PS50977">
    <property type="entry name" value="HTH_TETR_2"/>
    <property type="match status" value="1"/>
</dbReference>
<name>A0A839DLI2_9PSEU</name>
<evidence type="ECO:0000256" key="4">
    <source>
        <dbReference type="PROSITE-ProRule" id="PRU00335"/>
    </source>
</evidence>
<dbReference type="GO" id="GO:0045892">
    <property type="term" value="P:negative regulation of DNA-templated transcription"/>
    <property type="evidence" value="ECO:0007669"/>
    <property type="project" value="InterPro"/>
</dbReference>
<evidence type="ECO:0000259" key="5">
    <source>
        <dbReference type="PROSITE" id="PS50977"/>
    </source>
</evidence>
<dbReference type="AlphaFoldDB" id="A0A839DLI2"/>
<dbReference type="Pfam" id="PF00440">
    <property type="entry name" value="TetR_N"/>
    <property type="match status" value="1"/>
</dbReference>
<dbReference type="InterPro" id="IPR001647">
    <property type="entry name" value="HTH_TetR"/>
</dbReference>
<dbReference type="Gene3D" id="1.10.357.10">
    <property type="entry name" value="Tetracycline Repressor, domain 2"/>
    <property type="match status" value="1"/>
</dbReference>
<dbReference type="PANTHER" id="PTHR30055:SF151">
    <property type="entry name" value="TRANSCRIPTIONAL REGULATORY PROTEIN"/>
    <property type="match status" value="1"/>
</dbReference>
<dbReference type="Pfam" id="PF02909">
    <property type="entry name" value="TetR_C_1"/>
    <property type="match status" value="1"/>
</dbReference>
<evidence type="ECO:0000313" key="7">
    <source>
        <dbReference type="Proteomes" id="UP000569329"/>
    </source>
</evidence>
<keyword evidence="3" id="KW-0804">Transcription</keyword>
<dbReference type="GO" id="GO:0003700">
    <property type="term" value="F:DNA-binding transcription factor activity"/>
    <property type="evidence" value="ECO:0007669"/>
    <property type="project" value="TreeGrafter"/>
</dbReference>
<dbReference type="GO" id="GO:0000976">
    <property type="term" value="F:transcription cis-regulatory region binding"/>
    <property type="evidence" value="ECO:0007669"/>
    <property type="project" value="TreeGrafter"/>
</dbReference>
<evidence type="ECO:0000256" key="2">
    <source>
        <dbReference type="ARBA" id="ARBA00023125"/>
    </source>
</evidence>
<keyword evidence="2 4" id="KW-0238">DNA-binding</keyword>
<dbReference type="PANTHER" id="PTHR30055">
    <property type="entry name" value="HTH-TYPE TRANSCRIPTIONAL REGULATOR RUTR"/>
    <property type="match status" value="1"/>
</dbReference>
<dbReference type="Proteomes" id="UP000569329">
    <property type="component" value="Unassembled WGS sequence"/>
</dbReference>
<dbReference type="SUPFAM" id="SSF46689">
    <property type="entry name" value="Homeodomain-like"/>
    <property type="match status" value="1"/>
</dbReference>
<dbReference type="EMBL" id="JACGWZ010000001">
    <property type="protein sequence ID" value="MBA8822812.1"/>
    <property type="molecule type" value="Genomic_DNA"/>
</dbReference>
<protein>
    <submittedName>
        <fullName evidence="6">AcrR family transcriptional regulator</fullName>
    </submittedName>
</protein>
<dbReference type="InterPro" id="IPR050109">
    <property type="entry name" value="HTH-type_TetR-like_transc_reg"/>
</dbReference>
<organism evidence="6 7">
    <name type="scientific">Halosaccharopolyspora lacisalsi</name>
    <dbReference type="NCBI Taxonomy" id="1000566"/>
    <lineage>
        <taxon>Bacteria</taxon>
        <taxon>Bacillati</taxon>
        <taxon>Actinomycetota</taxon>
        <taxon>Actinomycetes</taxon>
        <taxon>Pseudonocardiales</taxon>
        <taxon>Pseudonocardiaceae</taxon>
        <taxon>Halosaccharopolyspora</taxon>
    </lineage>
</organism>
<proteinExistence type="predicted"/>
<keyword evidence="1" id="KW-0805">Transcription regulation</keyword>